<dbReference type="InterPro" id="IPR009000">
    <property type="entry name" value="Transl_B-barrel_sf"/>
</dbReference>
<dbReference type="InterPro" id="IPR041709">
    <property type="entry name" value="EF-Tu_GTP-bd"/>
</dbReference>
<dbReference type="CDD" id="cd03707">
    <property type="entry name" value="EFTU_III"/>
    <property type="match status" value="1"/>
</dbReference>
<keyword evidence="5" id="KW-0648">Protein biosynthesis</keyword>
<dbReference type="HAMAP" id="MF_00118_B">
    <property type="entry name" value="EF_Tu_B"/>
    <property type="match status" value="1"/>
</dbReference>
<keyword evidence="6" id="KW-0809">Transit peptide</keyword>
<dbReference type="EMBL" id="JABELV010000087">
    <property type="protein sequence ID" value="KAG7531575.1"/>
    <property type="molecule type" value="Genomic_DNA"/>
</dbReference>
<dbReference type="GO" id="GO:0003924">
    <property type="term" value="F:GTPase activity"/>
    <property type="evidence" value="ECO:0007669"/>
    <property type="project" value="UniProtKB-UniRule"/>
</dbReference>
<keyword evidence="3 9" id="KW-0547">Nucleotide-binding</keyword>
<dbReference type="SUPFAM" id="SSF52540">
    <property type="entry name" value="P-loop containing nucleoside triphosphate hydrolases"/>
    <property type="match status" value="1"/>
</dbReference>
<dbReference type="InterPro" id="IPR009001">
    <property type="entry name" value="Transl_elong_EF1A/Init_IF2_C"/>
</dbReference>
<keyword evidence="4 9" id="KW-0251">Elongation factor</keyword>
<dbReference type="InterPro" id="IPR027417">
    <property type="entry name" value="P-loop_NTPase"/>
</dbReference>
<dbReference type="FunFam" id="2.40.30.10:FF:000001">
    <property type="entry name" value="Elongation factor Tu"/>
    <property type="match status" value="1"/>
</dbReference>
<dbReference type="InterPro" id="IPR000795">
    <property type="entry name" value="T_Tr_GTP-bd_dom"/>
</dbReference>
<accession>A0A8K0JJ43</accession>
<dbReference type="FunFam" id="3.40.50.300:FF:000003">
    <property type="entry name" value="Elongation factor Tu"/>
    <property type="match status" value="1"/>
</dbReference>
<dbReference type="InterPro" id="IPR004541">
    <property type="entry name" value="Transl_elong_EFTu/EF1A_bac/org"/>
</dbReference>
<comment type="function">
    <text evidence="9">This protein promotes the GTP-dependent binding of aminoacyl-tRNA to the A-site of ribosomes during protein biosynthesis.</text>
</comment>
<dbReference type="PROSITE" id="PS00301">
    <property type="entry name" value="G_TR_1"/>
    <property type="match status" value="1"/>
</dbReference>
<reference evidence="11" key="1">
    <citation type="submission" date="2020-04" db="EMBL/GenBank/DDBJ databases">
        <title>Analysis of mating type loci in Filobasidium floriforme.</title>
        <authorList>
            <person name="Nowrousian M."/>
        </authorList>
    </citation>
    <scope>NUCLEOTIDE SEQUENCE</scope>
    <source>
        <strain evidence="11">CBS 6242</strain>
    </source>
</reference>
<name>A0A8K0JJ43_9TREE</name>
<evidence type="ECO:0000256" key="8">
    <source>
        <dbReference type="ARBA" id="ARBA00023134"/>
    </source>
</evidence>
<dbReference type="InterPro" id="IPR004160">
    <property type="entry name" value="Transl_elong_EFTu/EF1A_C"/>
</dbReference>
<evidence type="ECO:0000256" key="9">
    <source>
        <dbReference type="RuleBase" id="RU000325"/>
    </source>
</evidence>
<evidence type="ECO:0000256" key="6">
    <source>
        <dbReference type="ARBA" id="ARBA00022946"/>
    </source>
</evidence>
<protein>
    <recommendedName>
        <fullName evidence="9">Elongation factor Tu</fullName>
    </recommendedName>
</protein>
<dbReference type="PANTHER" id="PTHR43721:SF36">
    <property type="entry name" value="ELONGATION FACTOR TU, MITOCHONDRIAL"/>
    <property type="match status" value="1"/>
</dbReference>
<evidence type="ECO:0000256" key="7">
    <source>
        <dbReference type="ARBA" id="ARBA00023128"/>
    </source>
</evidence>
<dbReference type="Gene3D" id="3.40.50.300">
    <property type="entry name" value="P-loop containing nucleotide triphosphate hydrolases"/>
    <property type="match status" value="1"/>
</dbReference>
<dbReference type="PRINTS" id="PR00315">
    <property type="entry name" value="ELONGATNFCT"/>
</dbReference>
<dbReference type="CDD" id="cd03697">
    <property type="entry name" value="EFTU_II"/>
    <property type="match status" value="1"/>
</dbReference>
<evidence type="ECO:0000256" key="5">
    <source>
        <dbReference type="ARBA" id="ARBA00022917"/>
    </source>
</evidence>
<dbReference type="Pfam" id="PF03143">
    <property type="entry name" value="GTP_EFTU_D3"/>
    <property type="match status" value="1"/>
</dbReference>
<dbReference type="InterPro" id="IPR050055">
    <property type="entry name" value="EF-Tu_GTPase"/>
</dbReference>
<dbReference type="GO" id="GO:0003746">
    <property type="term" value="F:translation elongation factor activity"/>
    <property type="evidence" value="ECO:0007669"/>
    <property type="project" value="UniProtKB-UniRule"/>
</dbReference>
<dbReference type="CDD" id="cd01884">
    <property type="entry name" value="EF_Tu"/>
    <property type="match status" value="1"/>
</dbReference>
<organism evidence="11 12">
    <name type="scientific">Filobasidium floriforme</name>
    <dbReference type="NCBI Taxonomy" id="5210"/>
    <lineage>
        <taxon>Eukaryota</taxon>
        <taxon>Fungi</taxon>
        <taxon>Dikarya</taxon>
        <taxon>Basidiomycota</taxon>
        <taxon>Agaricomycotina</taxon>
        <taxon>Tremellomycetes</taxon>
        <taxon>Filobasidiales</taxon>
        <taxon>Filobasidiaceae</taxon>
        <taxon>Filobasidium</taxon>
    </lineage>
</organism>
<keyword evidence="8 9" id="KW-0342">GTP-binding</keyword>
<evidence type="ECO:0000256" key="3">
    <source>
        <dbReference type="ARBA" id="ARBA00022741"/>
    </source>
</evidence>
<dbReference type="NCBIfam" id="NF009372">
    <property type="entry name" value="PRK12735.1"/>
    <property type="match status" value="1"/>
</dbReference>
<evidence type="ECO:0000259" key="10">
    <source>
        <dbReference type="PROSITE" id="PS51722"/>
    </source>
</evidence>
<dbReference type="NCBIfam" id="TIGR00485">
    <property type="entry name" value="EF-Tu"/>
    <property type="match status" value="1"/>
</dbReference>
<dbReference type="Pfam" id="PF03144">
    <property type="entry name" value="GTP_EFTU_D2"/>
    <property type="match status" value="1"/>
</dbReference>
<dbReference type="InterPro" id="IPR031157">
    <property type="entry name" value="G_TR_CS"/>
</dbReference>
<dbReference type="PANTHER" id="PTHR43721">
    <property type="entry name" value="ELONGATION FACTOR TU-RELATED"/>
    <property type="match status" value="1"/>
</dbReference>
<dbReference type="GO" id="GO:0070125">
    <property type="term" value="P:mitochondrial translational elongation"/>
    <property type="evidence" value="ECO:0007669"/>
    <property type="project" value="TreeGrafter"/>
</dbReference>
<dbReference type="Proteomes" id="UP000812966">
    <property type="component" value="Unassembled WGS sequence"/>
</dbReference>
<dbReference type="SUPFAM" id="SSF50465">
    <property type="entry name" value="EF-Tu/eEF-1alpha/eIF2-gamma C-terminal domain"/>
    <property type="match status" value="1"/>
</dbReference>
<dbReference type="SUPFAM" id="SSF50447">
    <property type="entry name" value="Translation proteins"/>
    <property type="match status" value="1"/>
</dbReference>
<dbReference type="Gene3D" id="2.40.30.10">
    <property type="entry name" value="Translation factors"/>
    <property type="match status" value="2"/>
</dbReference>
<evidence type="ECO:0000313" key="12">
    <source>
        <dbReference type="Proteomes" id="UP000812966"/>
    </source>
</evidence>
<dbReference type="InterPro" id="IPR004161">
    <property type="entry name" value="EFTu-like_2"/>
</dbReference>
<dbReference type="NCBIfam" id="NF009373">
    <property type="entry name" value="PRK12736.1"/>
    <property type="match status" value="1"/>
</dbReference>
<feature type="domain" description="Tr-type G" evidence="10">
    <location>
        <begin position="82"/>
        <end position="278"/>
    </location>
</feature>
<sequence>MLSHARIAPLARNALRSAESARAFAPVQQVARASVKPAQISSRSFSSARKTNRALATAANLGGKSFARGYAAEAGGKFARTKPHFNFSDEQHVDHGKTTLTAAITKVLAESQGGKFMDYSQIDKAPEEKARGITISTAHLEYQTAARHYAHIDCPGHSDSLQNMITGAAQLDGAIIVVSATDGQMPQTKEHLLLAKQVGINKLLVFINKVDQVDDPEMLELVEMEMRDLLGEYGFDGENTPVIMGTALAALEGKDPERGSKKVLELMEAADTWLDLPKRDLDKPFLMYVEDVFSISGRGTVATGKVERGTITKGSEVEILGMGSSLKTTLTGIEMFHKELDRGEAGDNMGALLRGVKREQVKRGQVIVVPGSIKSAKKFKAQIYVLTKEEGGRYTPFMSNYRPQLFLRTTDVTVALTFPEGTEGADEKLVMPGDNVEMVGDLVHDIALEPGSRFTLREGGKTIGTGIVSEVY</sequence>
<dbReference type="InterPro" id="IPR033720">
    <property type="entry name" value="EFTU_2"/>
</dbReference>
<proteinExistence type="inferred from homology"/>
<evidence type="ECO:0000256" key="1">
    <source>
        <dbReference type="ARBA" id="ARBA00004173"/>
    </source>
</evidence>
<evidence type="ECO:0000256" key="2">
    <source>
        <dbReference type="ARBA" id="ARBA00007249"/>
    </source>
</evidence>
<comment type="subcellular location">
    <subcellularLocation>
        <location evidence="1">Mitochondrion</location>
    </subcellularLocation>
</comment>
<evidence type="ECO:0000313" key="11">
    <source>
        <dbReference type="EMBL" id="KAG7531575.1"/>
    </source>
</evidence>
<dbReference type="GO" id="GO:0005739">
    <property type="term" value="C:mitochondrion"/>
    <property type="evidence" value="ECO:0007669"/>
    <property type="project" value="UniProtKB-SubCell"/>
</dbReference>
<dbReference type="GO" id="GO:0005525">
    <property type="term" value="F:GTP binding"/>
    <property type="evidence" value="ECO:0007669"/>
    <property type="project" value="UniProtKB-UniRule"/>
</dbReference>
<comment type="similarity">
    <text evidence="2 9">Belongs to the TRAFAC class translation factor GTPase superfamily. Classic translation factor GTPase family. EF-Tu/EF-1A subfamily.</text>
</comment>
<keyword evidence="12" id="KW-1185">Reference proteome</keyword>
<keyword evidence="7" id="KW-0496">Mitochondrion</keyword>
<dbReference type="Pfam" id="PF00009">
    <property type="entry name" value="GTP_EFTU"/>
    <property type="match status" value="1"/>
</dbReference>
<evidence type="ECO:0000256" key="4">
    <source>
        <dbReference type="ARBA" id="ARBA00022768"/>
    </source>
</evidence>
<dbReference type="AlphaFoldDB" id="A0A8K0JJ43"/>
<gene>
    <name evidence="11" type="ORF">FFLO_04234</name>
</gene>
<comment type="caution">
    <text evidence="11">The sequence shown here is derived from an EMBL/GenBank/DDBJ whole genome shotgun (WGS) entry which is preliminary data.</text>
</comment>
<dbReference type="PROSITE" id="PS51722">
    <property type="entry name" value="G_TR_2"/>
    <property type="match status" value="1"/>
</dbReference>
<dbReference type="NCBIfam" id="NF000766">
    <property type="entry name" value="PRK00049.1"/>
    <property type="match status" value="1"/>
</dbReference>